<dbReference type="InterPro" id="IPR005064">
    <property type="entry name" value="BUG"/>
</dbReference>
<feature type="chain" id="PRO_5046357893" evidence="2">
    <location>
        <begin position="22"/>
        <end position="359"/>
    </location>
</feature>
<dbReference type="PIRSF" id="PIRSF017082">
    <property type="entry name" value="YflP"/>
    <property type="match status" value="1"/>
</dbReference>
<evidence type="ECO:0000256" key="2">
    <source>
        <dbReference type="SAM" id="SignalP"/>
    </source>
</evidence>
<protein>
    <submittedName>
        <fullName evidence="3">Tripartite-type tricarboxylate transporter receptor subunit TctC</fullName>
    </submittedName>
</protein>
<dbReference type="Gene3D" id="3.40.190.150">
    <property type="entry name" value="Bordetella uptake gene, domain 1"/>
    <property type="match status" value="1"/>
</dbReference>
<keyword evidence="3" id="KW-0675">Receptor</keyword>
<dbReference type="CDD" id="cd13578">
    <property type="entry name" value="PBP2_Bug27"/>
    <property type="match status" value="1"/>
</dbReference>
<keyword evidence="4" id="KW-1185">Reference proteome</keyword>
<accession>A0ABV4FBB2</accession>
<dbReference type="Gene3D" id="3.40.190.10">
    <property type="entry name" value="Periplasmic binding protein-like II"/>
    <property type="match status" value="1"/>
</dbReference>
<comment type="caution">
    <text evidence="3">The sequence shown here is derived from an EMBL/GenBank/DDBJ whole genome shotgun (WGS) entry which is preliminary data.</text>
</comment>
<dbReference type="Proteomes" id="UP001565471">
    <property type="component" value="Unassembled WGS sequence"/>
</dbReference>
<dbReference type="InterPro" id="IPR042100">
    <property type="entry name" value="Bug_dom1"/>
</dbReference>
<feature type="signal peptide" evidence="2">
    <location>
        <begin position="1"/>
        <end position="21"/>
    </location>
</feature>
<reference evidence="3 4" key="1">
    <citation type="submission" date="2024-07" db="EMBL/GenBank/DDBJ databases">
        <title>Genomic Encyclopedia of Type Strains, Phase V (KMG-V): Genome sequencing to study the core and pangenomes of soil and plant-associated prokaryotes.</title>
        <authorList>
            <person name="Whitman W."/>
        </authorList>
    </citation>
    <scope>NUCLEOTIDE SEQUENCE [LARGE SCALE GENOMIC DNA]</scope>
    <source>
        <strain evidence="3 4">USDA 415</strain>
    </source>
</reference>
<dbReference type="Pfam" id="PF03401">
    <property type="entry name" value="TctC"/>
    <property type="match status" value="1"/>
</dbReference>
<proteinExistence type="inferred from homology"/>
<dbReference type="EMBL" id="JBGBZA010000002">
    <property type="protein sequence ID" value="MEY9320551.1"/>
    <property type="molecule type" value="Genomic_DNA"/>
</dbReference>
<evidence type="ECO:0000313" key="4">
    <source>
        <dbReference type="Proteomes" id="UP001565471"/>
    </source>
</evidence>
<dbReference type="SUPFAM" id="SSF53850">
    <property type="entry name" value="Periplasmic binding protein-like II"/>
    <property type="match status" value="1"/>
</dbReference>
<evidence type="ECO:0000313" key="3">
    <source>
        <dbReference type="EMBL" id="MEY9320551.1"/>
    </source>
</evidence>
<dbReference type="PANTHER" id="PTHR42928">
    <property type="entry name" value="TRICARBOXYLATE-BINDING PROTEIN"/>
    <property type="match status" value="1"/>
</dbReference>
<dbReference type="PANTHER" id="PTHR42928:SF5">
    <property type="entry name" value="BLR1237 PROTEIN"/>
    <property type="match status" value="1"/>
</dbReference>
<gene>
    <name evidence="3" type="ORF">ABIF29_007350</name>
</gene>
<evidence type="ECO:0000256" key="1">
    <source>
        <dbReference type="ARBA" id="ARBA00006987"/>
    </source>
</evidence>
<sequence length="359" mass="37818">MRRKAAPGTASAAMAAGLASAAMGLFRACAGDGDMIMGLRRYCCLAAAAAAALAAISGAALAQTYPTRNITLVLPFAAGSGTDTTTRLISKELGVALGVGMVIDNRAGANGSIAANYVARSAPDGYTLFVTTNTTHSANPYLLKTMTYDPIKDFTPIARTGDLPFMLVIHPDIPANSVAELIALAKKEPGKYSYASGSSSASVSGATFARLAGIDLLHVPYKSSPPALTDVIAGRISMMFIDVPTGLPHVNAKVLKPLAVTTKRKSALLPDLPTMDDTVKGFDITSWQGYLGPANMPKDVVVRLNAEIRKIIERPDIKSQLAERGMEAFSGTPEEFEAFLKEQLVLWEKLIADAGIEKQ</sequence>
<name>A0ABV4FBB2_BRAEL</name>
<organism evidence="3 4">
    <name type="scientific">Bradyrhizobium elkanii</name>
    <dbReference type="NCBI Taxonomy" id="29448"/>
    <lineage>
        <taxon>Bacteria</taxon>
        <taxon>Pseudomonadati</taxon>
        <taxon>Pseudomonadota</taxon>
        <taxon>Alphaproteobacteria</taxon>
        <taxon>Hyphomicrobiales</taxon>
        <taxon>Nitrobacteraceae</taxon>
        <taxon>Bradyrhizobium</taxon>
    </lineage>
</organism>
<comment type="similarity">
    <text evidence="1">Belongs to the UPF0065 (bug) family.</text>
</comment>
<keyword evidence="2" id="KW-0732">Signal</keyword>